<dbReference type="EMBL" id="KZ678135">
    <property type="protein sequence ID" value="PSN67232.1"/>
    <property type="molecule type" value="Genomic_DNA"/>
</dbReference>
<sequence length="131" mass="13726">MCLAAACSSDQGPAVPISVPAPIRPVLVACGTAAHMCPACPTLPCECGRRRRSAYCTLLSPRPAGLSRACACYNSHHFPCPAPPKAASRMAVVEALNPHAHAHAHACFGRLQATHFPGFADTPGLRCRCQI</sequence>
<protein>
    <submittedName>
        <fullName evidence="1">Uncharacterized protein</fullName>
    </submittedName>
</protein>
<evidence type="ECO:0000313" key="2">
    <source>
        <dbReference type="Proteomes" id="UP000240883"/>
    </source>
</evidence>
<organism evidence="1 2">
    <name type="scientific">Corynespora cassiicola Philippines</name>
    <dbReference type="NCBI Taxonomy" id="1448308"/>
    <lineage>
        <taxon>Eukaryota</taxon>
        <taxon>Fungi</taxon>
        <taxon>Dikarya</taxon>
        <taxon>Ascomycota</taxon>
        <taxon>Pezizomycotina</taxon>
        <taxon>Dothideomycetes</taxon>
        <taxon>Pleosporomycetidae</taxon>
        <taxon>Pleosporales</taxon>
        <taxon>Corynesporascaceae</taxon>
        <taxon>Corynespora</taxon>
    </lineage>
</organism>
<accession>A0A2T2NP62</accession>
<name>A0A2T2NP62_CORCC</name>
<proteinExistence type="predicted"/>
<dbReference type="AlphaFoldDB" id="A0A2T2NP62"/>
<gene>
    <name evidence="1" type="ORF">BS50DRAFT_573961</name>
</gene>
<dbReference type="Proteomes" id="UP000240883">
    <property type="component" value="Unassembled WGS sequence"/>
</dbReference>
<reference evidence="1 2" key="1">
    <citation type="journal article" date="2018" name="Front. Microbiol.">
        <title>Genome-Wide Analysis of Corynespora cassiicola Leaf Fall Disease Putative Effectors.</title>
        <authorList>
            <person name="Lopez D."/>
            <person name="Ribeiro S."/>
            <person name="Label P."/>
            <person name="Fumanal B."/>
            <person name="Venisse J.S."/>
            <person name="Kohler A."/>
            <person name="de Oliveira R.R."/>
            <person name="Labutti K."/>
            <person name="Lipzen A."/>
            <person name="Lail K."/>
            <person name="Bauer D."/>
            <person name="Ohm R.A."/>
            <person name="Barry K.W."/>
            <person name="Spatafora J."/>
            <person name="Grigoriev I.V."/>
            <person name="Martin F.M."/>
            <person name="Pujade-Renaud V."/>
        </authorList>
    </citation>
    <scope>NUCLEOTIDE SEQUENCE [LARGE SCALE GENOMIC DNA]</scope>
    <source>
        <strain evidence="1 2">Philippines</strain>
    </source>
</reference>
<evidence type="ECO:0000313" key="1">
    <source>
        <dbReference type="EMBL" id="PSN67232.1"/>
    </source>
</evidence>
<keyword evidence="2" id="KW-1185">Reference proteome</keyword>